<evidence type="ECO:0000256" key="1">
    <source>
        <dbReference type="SAM" id="Phobius"/>
    </source>
</evidence>
<evidence type="ECO:0000313" key="3">
    <source>
        <dbReference type="Proteomes" id="UP000189339"/>
    </source>
</evidence>
<dbReference type="Proteomes" id="UP000189339">
    <property type="component" value="Unassembled WGS sequence"/>
</dbReference>
<comment type="caution">
    <text evidence="2">The sequence shown here is derived from an EMBL/GenBank/DDBJ whole genome shotgun (WGS) entry which is preliminary data.</text>
</comment>
<gene>
    <name evidence="2" type="ORF">BTO32_14920</name>
</gene>
<sequence length="246" mass="28297">MTKTHEPESRLDDDLDAGSRHDDLYDAVLYNGSYARDPARYSADIQTLLAPRLHDTIRQQQRALDSAVPNRSEADARDRRAQWLAQEQNRIYSLTTRARLRMSWSIRWAVATLTCMLLAVITFNVTILSAHPVSRPGTDLMSPEGLVLTALVAGIMVCGLNTLRHALHRELAQLRSLIRGHRPASDTPKVQLHSTRTWTWQRQAFRLMGVTWTIPVPRRAYRMLPVTDWDFQYDALTYLRKQHTKN</sequence>
<name>A0A1V2DPC4_9GAMM</name>
<keyword evidence="1" id="KW-0812">Transmembrane</keyword>
<dbReference type="AlphaFoldDB" id="A0A1V2DPC4"/>
<accession>A0A1V2DPC4</accession>
<protein>
    <submittedName>
        <fullName evidence="2">Uncharacterized protein</fullName>
    </submittedName>
</protein>
<proteinExistence type="predicted"/>
<keyword evidence="1" id="KW-0472">Membrane</keyword>
<evidence type="ECO:0000313" key="2">
    <source>
        <dbReference type="EMBL" id="ONF42503.1"/>
    </source>
</evidence>
<dbReference type="RefSeq" id="WP_076725448.1">
    <property type="nucleotide sequence ID" value="NZ_MSCW01000009.1"/>
</dbReference>
<keyword evidence="3" id="KW-1185">Reference proteome</keyword>
<dbReference type="EMBL" id="MSCW01000009">
    <property type="protein sequence ID" value="ONF42503.1"/>
    <property type="molecule type" value="Genomic_DNA"/>
</dbReference>
<feature type="transmembrane region" description="Helical" evidence="1">
    <location>
        <begin position="106"/>
        <end position="125"/>
    </location>
</feature>
<reference evidence="2 3" key="1">
    <citation type="submission" date="2016-12" db="EMBL/GenBank/DDBJ databases">
        <title>Marinobacter lutaoensis whole genome sequencing.</title>
        <authorList>
            <person name="Verma A."/>
            <person name="Krishnamurthi S."/>
        </authorList>
    </citation>
    <scope>NUCLEOTIDE SEQUENCE [LARGE SCALE GENOMIC DNA]</scope>
    <source>
        <strain evidence="2 3">T5054</strain>
    </source>
</reference>
<organism evidence="2 3">
    <name type="scientific">Marinobacter lutaoensis</name>
    <dbReference type="NCBI Taxonomy" id="135739"/>
    <lineage>
        <taxon>Bacteria</taxon>
        <taxon>Pseudomonadati</taxon>
        <taxon>Pseudomonadota</taxon>
        <taxon>Gammaproteobacteria</taxon>
        <taxon>Pseudomonadales</taxon>
        <taxon>Marinobacteraceae</taxon>
        <taxon>Marinobacter</taxon>
    </lineage>
</organism>
<feature type="transmembrane region" description="Helical" evidence="1">
    <location>
        <begin position="145"/>
        <end position="163"/>
    </location>
</feature>
<keyword evidence="1" id="KW-1133">Transmembrane helix</keyword>